<proteinExistence type="predicted"/>
<keyword evidence="2" id="KW-0282">Flagellum</keyword>
<organism evidence="2 3">
    <name type="scientific">Aquibacillus albus</name>
    <dbReference type="NCBI Taxonomy" id="1168171"/>
    <lineage>
        <taxon>Bacteria</taxon>
        <taxon>Bacillati</taxon>
        <taxon>Bacillota</taxon>
        <taxon>Bacilli</taxon>
        <taxon>Bacillales</taxon>
        <taxon>Bacillaceae</taxon>
        <taxon>Aquibacillus</taxon>
    </lineage>
</organism>
<keyword evidence="2" id="KW-0969">Cilium</keyword>
<dbReference type="Proteomes" id="UP001296943">
    <property type="component" value="Unassembled WGS sequence"/>
</dbReference>
<evidence type="ECO:0000313" key="2">
    <source>
        <dbReference type="EMBL" id="MBM7569745.1"/>
    </source>
</evidence>
<protein>
    <submittedName>
        <fullName evidence="2">Flagellar basal body-associated protein FliL</fullName>
    </submittedName>
</protein>
<accession>A0ABS2MVM5</accession>
<name>A0ABS2MVM5_9BACI</name>
<keyword evidence="3" id="KW-1185">Reference proteome</keyword>
<feature type="transmembrane region" description="Helical" evidence="1">
    <location>
        <begin position="22"/>
        <end position="43"/>
    </location>
</feature>
<keyword evidence="1" id="KW-0472">Membrane</keyword>
<gene>
    <name evidence="2" type="ORF">JOC48_000214</name>
</gene>
<comment type="caution">
    <text evidence="2">The sequence shown here is derived from an EMBL/GenBank/DDBJ whole genome shotgun (WGS) entry which is preliminary data.</text>
</comment>
<keyword evidence="1" id="KW-1133">Transmembrane helix</keyword>
<keyword evidence="2" id="KW-0966">Cell projection</keyword>
<reference evidence="2 3" key="1">
    <citation type="submission" date="2021-01" db="EMBL/GenBank/DDBJ databases">
        <title>Genomic Encyclopedia of Type Strains, Phase IV (KMG-IV): sequencing the most valuable type-strain genomes for metagenomic binning, comparative biology and taxonomic classification.</title>
        <authorList>
            <person name="Goeker M."/>
        </authorList>
    </citation>
    <scope>NUCLEOTIDE SEQUENCE [LARGE SCALE GENOMIC DNA]</scope>
    <source>
        <strain evidence="2 3">DSM 23711</strain>
    </source>
</reference>
<keyword evidence="1" id="KW-0812">Transmembrane</keyword>
<evidence type="ECO:0000313" key="3">
    <source>
        <dbReference type="Proteomes" id="UP001296943"/>
    </source>
</evidence>
<dbReference type="RefSeq" id="WP_204497195.1">
    <property type="nucleotide sequence ID" value="NZ_JAFBDR010000001.1"/>
</dbReference>
<sequence length="44" mass="5265">MAAKNNQPFERKPSKRERRMKIIIYIMVILMILSTFTYGLAMFI</sequence>
<dbReference type="InterPro" id="IPR049722">
    <property type="entry name" value="Prli42-like"/>
</dbReference>
<evidence type="ECO:0000256" key="1">
    <source>
        <dbReference type="SAM" id="Phobius"/>
    </source>
</evidence>
<dbReference type="NCBIfam" id="NF033880">
    <property type="entry name" value="Prli42"/>
    <property type="match status" value="1"/>
</dbReference>
<dbReference type="EMBL" id="JAFBDR010000001">
    <property type="protein sequence ID" value="MBM7569745.1"/>
    <property type="molecule type" value="Genomic_DNA"/>
</dbReference>